<gene>
    <name evidence="2" type="ORF">KHA94_10305</name>
</gene>
<feature type="domain" description="DUF2154" evidence="1">
    <location>
        <begin position="39"/>
        <end position="130"/>
    </location>
</feature>
<organism evidence="2 3">
    <name type="scientific">Cytobacillus citreus</name>
    <dbReference type="NCBI Taxonomy" id="2833586"/>
    <lineage>
        <taxon>Bacteria</taxon>
        <taxon>Bacillati</taxon>
        <taxon>Bacillota</taxon>
        <taxon>Bacilli</taxon>
        <taxon>Bacillales</taxon>
        <taxon>Bacillaceae</taxon>
        <taxon>Cytobacillus</taxon>
    </lineage>
</organism>
<evidence type="ECO:0000259" key="1">
    <source>
        <dbReference type="Pfam" id="PF17115"/>
    </source>
</evidence>
<evidence type="ECO:0000313" key="2">
    <source>
        <dbReference type="EMBL" id="MBS4190573.1"/>
    </source>
</evidence>
<reference evidence="2 3" key="1">
    <citation type="submission" date="2021-05" db="EMBL/GenBank/DDBJ databases">
        <title>Novel Bacillus species.</title>
        <authorList>
            <person name="Liu G."/>
        </authorList>
    </citation>
    <scope>NUCLEOTIDE SEQUENCE [LARGE SCALE GENOMIC DNA]</scope>
    <source>
        <strain evidence="2 3">FJAT-49705</strain>
    </source>
</reference>
<protein>
    <recommendedName>
        <fullName evidence="1">DUF2154 domain-containing protein</fullName>
    </recommendedName>
</protein>
<comment type="caution">
    <text evidence="2">The sequence shown here is derived from an EMBL/GenBank/DDBJ whole genome shotgun (WGS) entry which is preliminary data.</text>
</comment>
<name>A0ABS5NRZ0_9BACI</name>
<keyword evidence="3" id="KW-1185">Reference proteome</keyword>
<dbReference type="Proteomes" id="UP000681027">
    <property type="component" value="Unassembled WGS sequence"/>
</dbReference>
<accession>A0ABS5NRZ0</accession>
<evidence type="ECO:0000313" key="3">
    <source>
        <dbReference type="Proteomes" id="UP000681027"/>
    </source>
</evidence>
<dbReference type="PROSITE" id="PS51257">
    <property type="entry name" value="PROKAR_LIPOPROTEIN"/>
    <property type="match status" value="1"/>
</dbReference>
<dbReference type="Pfam" id="PF17115">
    <property type="entry name" value="Toast_rack_N"/>
    <property type="match status" value="1"/>
</dbReference>
<proteinExistence type="predicted"/>
<dbReference type="EMBL" id="JAGYPM010000002">
    <property type="protein sequence ID" value="MBS4190573.1"/>
    <property type="molecule type" value="Genomic_DNA"/>
</dbReference>
<sequence>MTRKLVLGIIIAANLLWITGCSSSVNGKEKDFEIHVQKDKAEKLDITLDAGIGEINVSGEAKDWAEGVIEYNIDDLKPKVKYKHTGNTGKMTIEQSDGKVLGIKKGRIKNTWDLQLTNDVPINLKVKTGATETDLDLQGLKLSKLDIDGGVGDITVDLSGDWQESFDVDLEMGVGRSTIILPKDVGVKIISSKGIGQSNFNGFISEGNGVYVNEAFENADVKIVVNTELGVGEANFELEK</sequence>
<dbReference type="InterPro" id="IPR031346">
    <property type="entry name" value="DUF2154_N"/>
</dbReference>
<dbReference type="RefSeq" id="WP_213102007.1">
    <property type="nucleotide sequence ID" value="NZ_JAGYPM010000002.1"/>
</dbReference>